<dbReference type="Gene3D" id="2.40.160.60">
    <property type="entry name" value="Outer membrane protein transport protein (OMPP1/FadL/TodX)"/>
    <property type="match status" value="1"/>
</dbReference>
<evidence type="ECO:0000256" key="6">
    <source>
        <dbReference type="ARBA" id="ARBA00023136"/>
    </source>
</evidence>
<dbReference type="InterPro" id="IPR005017">
    <property type="entry name" value="OMPP1/FadL/TodX"/>
</dbReference>
<gene>
    <name evidence="9" type="ORF">STIAU_0492</name>
</gene>
<proteinExistence type="inferred from homology"/>
<feature type="signal peptide" evidence="8">
    <location>
        <begin position="1"/>
        <end position="22"/>
    </location>
</feature>
<dbReference type="Proteomes" id="UP000032702">
    <property type="component" value="Unassembled WGS sequence"/>
</dbReference>
<dbReference type="EMBL" id="AAMD01000028">
    <property type="protein sequence ID" value="EAU67725.1"/>
    <property type="molecule type" value="Genomic_DNA"/>
</dbReference>
<dbReference type="SUPFAM" id="SSF56935">
    <property type="entry name" value="Porins"/>
    <property type="match status" value="1"/>
</dbReference>
<comment type="similarity">
    <text evidence="2">Belongs to the OmpP1/FadL family.</text>
</comment>
<comment type="caution">
    <text evidence="9">The sequence shown here is derived from an EMBL/GenBank/DDBJ whole genome shotgun (WGS) entry which is preliminary data.</text>
</comment>
<comment type="subcellular location">
    <subcellularLocation>
        <location evidence="1">Cell outer membrane</location>
        <topology evidence="1">Multi-pass membrane protein</topology>
    </subcellularLocation>
</comment>
<evidence type="ECO:0000256" key="8">
    <source>
        <dbReference type="SAM" id="SignalP"/>
    </source>
</evidence>
<evidence type="ECO:0000313" key="9">
    <source>
        <dbReference type="EMBL" id="EAU67725.1"/>
    </source>
</evidence>
<evidence type="ECO:0000256" key="7">
    <source>
        <dbReference type="ARBA" id="ARBA00023237"/>
    </source>
</evidence>
<evidence type="ECO:0000313" key="10">
    <source>
        <dbReference type="Proteomes" id="UP000032702"/>
    </source>
</evidence>
<dbReference type="AlphaFoldDB" id="Q096N2"/>
<dbReference type="GO" id="GO:0015483">
    <property type="term" value="F:long-chain fatty acid transporting porin activity"/>
    <property type="evidence" value="ECO:0007669"/>
    <property type="project" value="TreeGrafter"/>
</dbReference>
<name>Q096N2_STIAD</name>
<keyword evidence="4" id="KW-0812">Transmembrane</keyword>
<evidence type="ECO:0000256" key="4">
    <source>
        <dbReference type="ARBA" id="ARBA00022692"/>
    </source>
</evidence>
<sequence length="402" mass="43780">MIPMMKKTLSILTLLAAGTGHAAGFSFDTHSARATSMGFAAVANMQDSSAIAYNAANILGVEKLDITAGDLITLPRINFTAEGTDRTQAFDTLLAPPPHAFGVYRLNEKMAVGLGLFVPFAAGSKWPDDFDFRTRGYKAQLATYHLNPTFAYQAHPRLRVGVGVSVIRGTVDIERKLNFVSSEGTVELGGGAWGLAYNAGIQLTILDKLLQFGGQFRSPSSLTFKGDVDFRDIPPAFQTQLRDQSVQSTVQFPGSASAGLLFTPSERLSIAFDLKLMLWSTFEEFTIEFDDPSLTNPLPKFWENTWNFHLGAEFKVTENFLVRLGTAFDRAPSPENTLSPDLPDADRYRLAAGVGYALNPVRVDLGYQYIFLGNTKSTIPGISGAYDGDGHIFGLTLGYSLK</sequence>
<keyword evidence="7" id="KW-0998">Cell outer membrane</keyword>
<feature type="chain" id="PRO_5004167355" evidence="8">
    <location>
        <begin position="23"/>
        <end position="402"/>
    </location>
</feature>
<dbReference type="PATRIC" id="fig|378806.16.peg.7009"/>
<evidence type="ECO:0000256" key="5">
    <source>
        <dbReference type="ARBA" id="ARBA00022729"/>
    </source>
</evidence>
<reference evidence="9 10" key="1">
    <citation type="submission" date="2006-04" db="EMBL/GenBank/DDBJ databases">
        <authorList>
            <person name="Nierman W.C."/>
        </authorList>
    </citation>
    <scope>NUCLEOTIDE SEQUENCE [LARGE SCALE GENOMIC DNA]</scope>
    <source>
        <strain evidence="9 10">DW4/3-1</strain>
    </source>
</reference>
<accession>Q096N2</accession>
<dbReference type="GO" id="GO:0009279">
    <property type="term" value="C:cell outer membrane"/>
    <property type="evidence" value="ECO:0007669"/>
    <property type="project" value="UniProtKB-SubCell"/>
</dbReference>
<protein>
    <submittedName>
        <fullName evidence="9">Long-chain fatty acid transporter</fullName>
    </submittedName>
</protein>
<evidence type="ECO:0000256" key="1">
    <source>
        <dbReference type="ARBA" id="ARBA00004571"/>
    </source>
</evidence>
<keyword evidence="5 8" id="KW-0732">Signal</keyword>
<organism evidence="9 10">
    <name type="scientific">Stigmatella aurantiaca (strain DW4/3-1)</name>
    <dbReference type="NCBI Taxonomy" id="378806"/>
    <lineage>
        <taxon>Bacteria</taxon>
        <taxon>Pseudomonadati</taxon>
        <taxon>Myxococcota</taxon>
        <taxon>Myxococcia</taxon>
        <taxon>Myxococcales</taxon>
        <taxon>Cystobacterineae</taxon>
        <taxon>Archangiaceae</taxon>
        <taxon>Stigmatella</taxon>
    </lineage>
</organism>
<evidence type="ECO:0000256" key="2">
    <source>
        <dbReference type="ARBA" id="ARBA00008163"/>
    </source>
</evidence>
<keyword evidence="6" id="KW-0472">Membrane</keyword>
<keyword evidence="3" id="KW-1134">Transmembrane beta strand</keyword>
<dbReference type="PANTHER" id="PTHR35093:SF8">
    <property type="entry name" value="OUTER MEMBRANE PROTEIN NMB0088-RELATED"/>
    <property type="match status" value="1"/>
</dbReference>
<dbReference type="Pfam" id="PF03349">
    <property type="entry name" value="Toluene_X"/>
    <property type="match status" value="1"/>
</dbReference>
<evidence type="ECO:0000256" key="3">
    <source>
        <dbReference type="ARBA" id="ARBA00022452"/>
    </source>
</evidence>
<dbReference type="PANTHER" id="PTHR35093">
    <property type="entry name" value="OUTER MEMBRANE PROTEIN NMB0088-RELATED"/>
    <property type="match status" value="1"/>
</dbReference>